<dbReference type="InterPro" id="IPR045103">
    <property type="entry name" value="RNF5/RNF185-like"/>
</dbReference>
<dbReference type="GO" id="GO:0016567">
    <property type="term" value="P:protein ubiquitination"/>
    <property type="evidence" value="ECO:0007669"/>
    <property type="project" value="UniProtKB-UniPathway"/>
</dbReference>
<evidence type="ECO:0000256" key="3">
    <source>
        <dbReference type="ARBA" id="ARBA00004906"/>
    </source>
</evidence>
<keyword evidence="5" id="KW-0808">Transferase</keyword>
<evidence type="ECO:0000256" key="1">
    <source>
        <dbReference type="ARBA" id="ARBA00000900"/>
    </source>
</evidence>
<dbReference type="Proteomes" id="UP000050761">
    <property type="component" value="Unassembled WGS sequence"/>
</dbReference>
<feature type="domain" description="RING-type" evidence="13">
    <location>
        <begin position="10"/>
        <end position="51"/>
    </location>
</feature>
<comment type="catalytic activity">
    <reaction evidence="1">
        <text>S-ubiquitinyl-[E2 ubiquitin-conjugating enzyme]-L-cysteine + [acceptor protein]-L-lysine = [E2 ubiquitin-conjugating enzyme]-L-cysteine + N(6)-ubiquitinyl-[acceptor protein]-L-lysine.</text>
        <dbReference type="EC" id="2.3.2.27"/>
    </reaction>
</comment>
<reference evidence="14 15" key="1">
    <citation type="submission" date="2018-11" db="EMBL/GenBank/DDBJ databases">
        <authorList>
            <consortium name="Pathogen Informatics"/>
        </authorList>
    </citation>
    <scope>NUCLEOTIDE SEQUENCE [LARGE SCALE GENOMIC DNA]</scope>
</reference>
<dbReference type="GO" id="GO:0008270">
    <property type="term" value="F:zinc ion binding"/>
    <property type="evidence" value="ECO:0007669"/>
    <property type="project" value="UniProtKB-KW"/>
</dbReference>
<dbReference type="Pfam" id="PF00097">
    <property type="entry name" value="zf-C3HC4"/>
    <property type="match status" value="1"/>
</dbReference>
<evidence type="ECO:0000313" key="16">
    <source>
        <dbReference type="WBParaSite" id="HPBE_0001848101-mRNA-1"/>
    </source>
</evidence>
<keyword evidence="6" id="KW-0479">Metal-binding</keyword>
<dbReference type="GO" id="GO:0061630">
    <property type="term" value="F:ubiquitin protein ligase activity"/>
    <property type="evidence" value="ECO:0007669"/>
    <property type="project" value="UniProtKB-EC"/>
</dbReference>
<protein>
    <recommendedName>
        <fullName evidence="4">RING-type E3 ubiquitin transferase</fullName>
        <ecNumber evidence="4">2.3.2.27</ecNumber>
    </recommendedName>
</protein>
<dbReference type="InterPro" id="IPR013083">
    <property type="entry name" value="Znf_RING/FYVE/PHD"/>
</dbReference>
<name>A0A183G975_HELPZ</name>
<dbReference type="OrthoDB" id="302966at2759"/>
<evidence type="ECO:0000256" key="2">
    <source>
        <dbReference type="ARBA" id="ARBA00004308"/>
    </source>
</evidence>
<dbReference type="GO" id="GO:0006511">
    <property type="term" value="P:ubiquitin-dependent protein catabolic process"/>
    <property type="evidence" value="ECO:0007669"/>
    <property type="project" value="InterPro"/>
</dbReference>
<comment type="pathway">
    <text evidence="3">Protein modification; protein ubiquitination.</text>
</comment>
<evidence type="ECO:0000256" key="8">
    <source>
        <dbReference type="ARBA" id="ARBA00022786"/>
    </source>
</evidence>
<dbReference type="WBParaSite" id="HPBE_0001848101-mRNA-1">
    <property type="protein sequence ID" value="HPBE_0001848101-mRNA-1"/>
    <property type="gene ID" value="HPBE_0001848101"/>
</dbReference>
<dbReference type="EMBL" id="UZAH01030714">
    <property type="protein sequence ID" value="VDP11757.1"/>
    <property type="molecule type" value="Genomic_DNA"/>
</dbReference>
<evidence type="ECO:0000313" key="14">
    <source>
        <dbReference type="EMBL" id="VDP11757.1"/>
    </source>
</evidence>
<accession>A0A3P8AC48</accession>
<sequence>MDCRCSQFGCSICLDTASDAVVSRCGHLYCASCLKHWLDTGPDNQFCPVCKAAISWREVIRVYGQGDGDGGPSSIPSPQTSEANTAVQQGTGPVDGGVSSPPRPASTGEIVARLRHFREVLDEDDTDENDEVSAEEQDDDEESDESGDATQEDVTGSEIDGVGRADDVVSDIVEVIRGLRLENDDLEYYSGPHHVPSHAYYHSEHDDDFGGAYLGNGNDEELVDDPYVPPQDYYQSDYDDDFNHDYDYLEDDDDYF</sequence>
<gene>
    <name evidence="14" type="ORF">HPBE_LOCUS18480</name>
</gene>
<comment type="subcellular location">
    <subcellularLocation>
        <location evidence="2">Endomembrane system</location>
    </subcellularLocation>
</comment>
<feature type="region of interest" description="Disordered" evidence="12">
    <location>
        <begin position="65"/>
        <end position="106"/>
    </location>
</feature>
<keyword evidence="7 11" id="KW-0863">Zinc-finger</keyword>
<accession>A0A183G975</accession>
<keyword evidence="10" id="KW-0472">Membrane</keyword>
<dbReference type="PROSITE" id="PS50089">
    <property type="entry name" value="ZF_RING_2"/>
    <property type="match status" value="1"/>
</dbReference>
<keyword evidence="15" id="KW-1185">Reference proteome</keyword>
<dbReference type="SUPFAM" id="SSF57850">
    <property type="entry name" value="RING/U-box"/>
    <property type="match status" value="1"/>
</dbReference>
<evidence type="ECO:0000256" key="7">
    <source>
        <dbReference type="ARBA" id="ARBA00022771"/>
    </source>
</evidence>
<dbReference type="PANTHER" id="PTHR12313">
    <property type="entry name" value="E3 UBIQUITIN-PROTEIN LIGASE RNF5-RELATED"/>
    <property type="match status" value="1"/>
</dbReference>
<dbReference type="GO" id="GO:0005783">
    <property type="term" value="C:endoplasmic reticulum"/>
    <property type="evidence" value="ECO:0007669"/>
    <property type="project" value="InterPro"/>
</dbReference>
<reference evidence="16" key="2">
    <citation type="submission" date="2019-09" db="UniProtKB">
        <authorList>
            <consortium name="WormBaseParasite"/>
        </authorList>
    </citation>
    <scope>IDENTIFICATION</scope>
</reference>
<feature type="region of interest" description="Disordered" evidence="12">
    <location>
        <begin position="119"/>
        <end position="167"/>
    </location>
</feature>
<evidence type="ECO:0000256" key="11">
    <source>
        <dbReference type="PROSITE-ProRule" id="PRU00175"/>
    </source>
</evidence>
<evidence type="ECO:0000256" key="12">
    <source>
        <dbReference type="SAM" id="MobiDB-lite"/>
    </source>
</evidence>
<dbReference type="Gene3D" id="3.30.40.10">
    <property type="entry name" value="Zinc/RING finger domain, C3HC4 (zinc finger)"/>
    <property type="match status" value="1"/>
</dbReference>
<dbReference type="InterPro" id="IPR017907">
    <property type="entry name" value="Znf_RING_CS"/>
</dbReference>
<feature type="compositionally biased region" description="Acidic residues" evidence="12">
    <location>
        <begin position="121"/>
        <end position="151"/>
    </location>
</feature>
<dbReference type="AlphaFoldDB" id="A0A183G975"/>
<evidence type="ECO:0000256" key="6">
    <source>
        <dbReference type="ARBA" id="ARBA00022723"/>
    </source>
</evidence>
<dbReference type="UniPathway" id="UPA00143"/>
<evidence type="ECO:0000259" key="13">
    <source>
        <dbReference type="PROSITE" id="PS50089"/>
    </source>
</evidence>
<dbReference type="PROSITE" id="PS00518">
    <property type="entry name" value="ZF_RING_1"/>
    <property type="match status" value="1"/>
</dbReference>
<keyword evidence="9" id="KW-0862">Zinc</keyword>
<dbReference type="EC" id="2.3.2.27" evidence="4"/>
<proteinExistence type="predicted"/>
<feature type="region of interest" description="Disordered" evidence="12">
    <location>
        <begin position="198"/>
        <end position="256"/>
    </location>
</feature>
<evidence type="ECO:0000256" key="4">
    <source>
        <dbReference type="ARBA" id="ARBA00012483"/>
    </source>
</evidence>
<evidence type="ECO:0000256" key="9">
    <source>
        <dbReference type="ARBA" id="ARBA00022833"/>
    </source>
</evidence>
<evidence type="ECO:0000256" key="10">
    <source>
        <dbReference type="ARBA" id="ARBA00023136"/>
    </source>
</evidence>
<evidence type="ECO:0000313" key="15">
    <source>
        <dbReference type="Proteomes" id="UP000050761"/>
    </source>
</evidence>
<keyword evidence="8" id="KW-0833">Ubl conjugation pathway</keyword>
<feature type="compositionally biased region" description="Polar residues" evidence="12">
    <location>
        <begin position="80"/>
        <end position="91"/>
    </location>
</feature>
<dbReference type="InterPro" id="IPR001841">
    <property type="entry name" value="Znf_RING"/>
</dbReference>
<evidence type="ECO:0000256" key="5">
    <source>
        <dbReference type="ARBA" id="ARBA00022679"/>
    </source>
</evidence>
<dbReference type="SMART" id="SM00184">
    <property type="entry name" value="RING"/>
    <property type="match status" value="1"/>
</dbReference>
<dbReference type="InterPro" id="IPR018957">
    <property type="entry name" value="Znf_C3HC4_RING-type"/>
</dbReference>
<organism evidence="15 16">
    <name type="scientific">Heligmosomoides polygyrus</name>
    <name type="common">Parasitic roundworm</name>
    <dbReference type="NCBI Taxonomy" id="6339"/>
    <lineage>
        <taxon>Eukaryota</taxon>
        <taxon>Metazoa</taxon>
        <taxon>Ecdysozoa</taxon>
        <taxon>Nematoda</taxon>
        <taxon>Chromadorea</taxon>
        <taxon>Rhabditida</taxon>
        <taxon>Rhabditina</taxon>
        <taxon>Rhabditomorpha</taxon>
        <taxon>Strongyloidea</taxon>
        <taxon>Heligmosomidae</taxon>
        <taxon>Heligmosomoides</taxon>
    </lineage>
</organism>